<name>A0A9Q1DNU8_CONCO</name>
<dbReference type="EMBL" id="JAFJMO010000005">
    <property type="protein sequence ID" value="KAJ8275904.1"/>
    <property type="molecule type" value="Genomic_DNA"/>
</dbReference>
<keyword evidence="2" id="KW-1185">Reference proteome</keyword>
<dbReference type="Proteomes" id="UP001152803">
    <property type="component" value="Unassembled WGS sequence"/>
</dbReference>
<gene>
    <name evidence="1" type="ORF">COCON_G00076560</name>
</gene>
<sequence>MHHSEAPSLSTQCCCQQQKHTDTMALKVAICLLLVALMTRPWTVESNSTTMWPTTANSSATSPVPCGVLWAFGPLTVALTSTALQHGALL</sequence>
<evidence type="ECO:0000313" key="2">
    <source>
        <dbReference type="Proteomes" id="UP001152803"/>
    </source>
</evidence>
<protein>
    <submittedName>
        <fullName evidence="1">Uncharacterized protein</fullName>
    </submittedName>
</protein>
<evidence type="ECO:0000313" key="1">
    <source>
        <dbReference type="EMBL" id="KAJ8275904.1"/>
    </source>
</evidence>
<reference evidence="1" key="1">
    <citation type="journal article" date="2023" name="Science">
        <title>Genome structures resolve the early diversification of teleost fishes.</title>
        <authorList>
            <person name="Parey E."/>
            <person name="Louis A."/>
            <person name="Montfort J."/>
            <person name="Bouchez O."/>
            <person name="Roques C."/>
            <person name="Iampietro C."/>
            <person name="Lluch J."/>
            <person name="Castinel A."/>
            <person name="Donnadieu C."/>
            <person name="Desvignes T."/>
            <person name="Floi Bucao C."/>
            <person name="Jouanno E."/>
            <person name="Wen M."/>
            <person name="Mejri S."/>
            <person name="Dirks R."/>
            <person name="Jansen H."/>
            <person name="Henkel C."/>
            <person name="Chen W.J."/>
            <person name="Zahm M."/>
            <person name="Cabau C."/>
            <person name="Klopp C."/>
            <person name="Thompson A.W."/>
            <person name="Robinson-Rechavi M."/>
            <person name="Braasch I."/>
            <person name="Lecointre G."/>
            <person name="Bobe J."/>
            <person name="Postlethwait J.H."/>
            <person name="Berthelot C."/>
            <person name="Roest Crollius H."/>
            <person name="Guiguen Y."/>
        </authorList>
    </citation>
    <scope>NUCLEOTIDE SEQUENCE</scope>
    <source>
        <strain evidence="1">Concon-B</strain>
    </source>
</reference>
<proteinExistence type="predicted"/>
<organism evidence="1 2">
    <name type="scientific">Conger conger</name>
    <name type="common">Conger eel</name>
    <name type="synonym">Muraena conger</name>
    <dbReference type="NCBI Taxonomy" id="82655"/>
    <lineage>
        <taxon>Eukaryota</taxon>
        <taxon>Metazoa</taxon>
        <taxon>Chordata</taxon>
        <taxon>Craniata</taxon>
        <taxon>Vertebrata</taxon>
        <taxon>Euteleostomi</taxon>
        <taxon>Actinopterygii</taxon>
        <taxon>Neopterygii</taxon>
        <taxon>Teleostei</taxon>
        <taxon>Anguilliformes</taxon>
        <taxon>Congridae</taxon>
        <taxon>Conger</taxon>
    </lineage>
</organism>
<comment type="caution">
    <text evidence="1">The sequence shown here is derived from an EMBL/GenBank/DDBJ whole genome shotgun (WGS) entry which is preliminary data.</text>
</comment>
<dbReference type="AlphaFoldDB" id="A0A9Q1DNU8"/>
<accession>A0A9Q1DNU8</accession>